<evidence type="ECO:0000313" key="2">
    <source>
        <dbReference type="Proteomes" id="UP000076532"/>
    </source>
</evidence>
<name>A0A166G3X7_9AGAM</name>
<dbReference type="STRING" id="436010.A0A166G3X7"/>
<dbReference type="Gene3D" id="3.90.226.10">
    <property type="entry name" value="2-enoyl-CoA Hydratase, Chain A, domain 1"/>
    <property type="match status" value="1"/>
</dbReference>
<feature type="non-terminal residue" evidence="1">
    <location>
        <position position="1"/>
    </location>
</feature>
<accession>A0A166G3X7</accession>
<evidence type="ECO:0000313" key="1">
    <source>
        <dbReference type="EMBL" id="KZP17446.1"/>
    </source>
</evidence>
<proteinExistence type="predicted"/>
<organism evidence="1 2">
    <name type="scientific">Athelia psychrophila</name>
    <dbReference type="NCBI Taxonomy" id="1759441"/>
    <lineage>
        <taxon>Eukaryota</taxon>
        <taxon>Fungi</taxon>
        <taxon>Dikarya</taxon>
        <taxon>Basidiomycota</taxon>
        <taxon>Agaricomycotina</taxon>
        <taxon>Agaricomycetes</taxon>
        <taxon>Agaricomycetidae</taxon>
        <taxon>Atheliales</taxon>
        <taxon>Atheliaceae</taxon>
        <taxon>Athelia</taxon>
    </lineage>
</organism>
<dbReference type="OrthoDB" id="439921at2759"/>
<sequence>RRPHNLFHAPNVKDPGYIRRKHAGKSWVRGKLGVLLDDGSFTEMGQSRGSPSTTRILRRSSTPTIGFRKAQGRRVFATVDDFNLRGRHADYGVSSPSSL</sequence>
<protein>
    <submittedName>
        <fullName evidence="1">Uncharacterized protein</fullName>
    </submittedName>
</protein>
<dbReference type="EMBL" id="KV417582">
    <property type="protein sequence ID" value="KZP17446.1"/>
    <property type="molecule type" value="Genomic_DNA"/>
</dbReference>
<dbReference type="Proteomes" id="UP000076532">
    <property type="component" value="Unassembled WGS sequence"/>
</dbReference>
<dbReference type="AlphaFoldDB" id="A0A166G3X7"/>
<keyword evidence="2" id="KW-1185">Reference proteome</keyword>
<gene>
    <name evidence="1" type="ORF">FIBSPDRAFT_747011</name>
</gene>
<reference evidence="1 2" key="1">
    <citation type="journal article" date="2016" name="Mol. Biol. Evol.">
        <title>Comparative Genomics of Early-Diverging Mushroom-Forming Fungi Provides Insights into the Origins of Lignocellulose Decay Capabilities.</title>
        <authorList>
            <person name="Nagy L.G."/>
            <person name="Riley R."/>
            <person name="Tritt A."/>
            <person name="Adam C."/>
            <person name="Daum C."/>
            <person name="Floudas D."/>
            <person name="Sun H."/>
            <person name="Yadav J.S."/>
            <person name="Pangilinan J."/>
            <person name="Larsson K.H."/>
            <person name="Matsuura K."/>
            <person name="Barry K."/>
            <person name="Labutti K."/>
            <person name="Kuo R."/>
            <person name="Ohm R.A."/>
            <person name="Bhattacharya S.S."/>
            <person name="Shirouzu T."/>
            <person name="Yoshinaga Y."/>
            <person name="Martin F.M."/>
            <person name="Grigoriev I.V."/>
            <person name="Hibbett D.S."/>
        </authorList>
    </citation>
    <scope>NUCLEOTIDE SEQUENCE [LARGE SCALE GENOMIC DNA]</scope>
    <source>
        <strain evidence="1 2">CBS 109695</strain>
    </source>
</reference>